<organism evidence="3 4">
    <name type="scientific">Pichia membranifaciens NRRL Y-2026</name>
    <dbReference type="NCBI Taxonomy" id="763406"/>
    <lineage>
        <taxon>Eukaryota</taxon>
        <taxon>Fungi</taxon>
        <taxon>Dikarya</taxon>
        <taxon>Ascomycota</taxon>
        <taxon>Saccharomycotina</taxon>
        <taxon>Pichiomycetes</taxon>
        <taxon>Pichiales</taxon>
        <taxon>Pichiaceae</taxon>
        <taxon>Pichia</taxon>
    </lineage>
</organism>
<reference evidence="3 4" key="1">
    <citation type="journal article" date="2016" name="Proc. Natl. Acad. Sci. U.S.A.">
        <title>Comparative genomics of biotechnologically important yeasts.</title>
        <authorList>
            <person name="Riley R."/>
            <person name="Haridas S."/>
            <person name="Wolfe K.H."/>
            <person name="Lopes M.R."/>
            <person name="Hittinger C.T."/>
            <person name="Goeker M."/>
            <person name="Salamov A.A."/>
            <person name="Wisecaver J.H."/>
            <person name="Long T.M."/>
            <person name="Calvey C.H."/>
            <person name="Aerts A.L."/>
            <person name="Barry K.W."/>
            <person name="Choi C."/>
            <person name="Clum A."/>
            <person name="Coughlan A.Y."/>
            <person name="Deshpande S."/>
            <person name="Douglass A.P."/>
            <person name="Hanson S.J."/>
            <person name="Klenk H.-P."/>
            <person name="LaButti K.M."/>
            <person name="Lapidus A."/>
            <person name="Lindquist E.A."/>
            <person name="Lipzen A.M."/>
            <person name="Meier-Kolthoff J.P."/>
            <person name="Ohm R.A."/>
            <person name="Otillar R.P."/>
            <person name="Pangilinan J.L."/>
            <person name="Peng Y."/>
            <person name="Rokas A."/>
            <person name="Rosa C.A."/>
            <person name="Scheuner C."/>
            <person name="Sibirny A.A."/>
            <person name="Slot J.C."/>
            <person name="Stielow J.B."/>
            <person name="Sun H."/>
            <person name="Kurtzman C.P."/>
            <person name="Blackwell M."/>
            <person name="Grigoriev I.V."/>
            <person name="Jeffries T.W."/>
        </authorList>
    </citation>
    <scope>NUCLEOTIDE SEQUENCE [LARGE SCALE GENOMIC DNA]</scope>
    <source>
        <strain evidence="3 4">NRRL Y-2026</strain>
    </source>
</reference>
<dbReference type="Proteomes" id="UP000094455">
    <property type="component" value="Unassembled WGS sequence"/>
</dbReference>
<feature type="compositionally biased region" description="Basic and acidic residues" evidence="1">
    <location>
        <begin position="1"/>
        <end position="10"/>
    </location>
</feature>
<evidence type="ECO:0000256" key="1">
    <source>
        <dbReference type="SAM" id="MobiDB-lite"/>
    </source>
</evidence>
<dbReference type="InterPro" id="IPR028217">
    <property type="entry name" value="Rsa3_C"/>
</dbReference>
<dbReference type="EMBL" id="KV454004">
    <property type="protein sequence ID" value="ODQ45891.1"/>
    <property type="molecule type" value="Genomic_DNA"/>
</dbReference>
<keyword evidence="4" id="KW-1185">Reference proteome</keyword>
<evidence type="ECO:0000259" key="2">
    <source>
        <dbReference type="Pfam" id="PF14615"/>
    </source>
</evidence>
<feature type="domain" description="Ribosome-assembly protein 3 C-terminal" evidence="2">
    <location>
        <begin position="136"/>
        <end position="179"/>
    </location>
</feature>
<dbReference type="Pfam" id="PF14615">
    <property type="entry name" value="Rsa3"/>
    <property type="match status" value="1"/>
</dbReference>
<feature type="compositionally biased region" description="Acidic residues" evidence="1">
    <location>
        <begin position="32"/>
        <end position="54"/>
    </location>
</feature>
<gene>
    <name evidence="3" type="ORF">PICMEDRAFT_146724</name>
</gene>
<name>A0A1E3NIF5_9ASCO</name>
<proteinExistence type="predicted"/>
<dbReference type="RefSeq" id="XP_019017004.1">
    <property type="nucleotide sequence ID" value="XM_019160481.1"/>
</dbReference>
<accession>A0A1E3NIF5</accession>
<feature type="compositionally biased region" description="Basic residues" evidence="1">
    <location>
        <begin position="18"/>
        <end position="27"/>
    </location>
</feature>
<dbReference type="STRING" id="763406.A0A1E3NIF5"/>
<dbReference type="GeneID" id="30177168"/>
<protein>
    <recommendedName>
        <fullName evidence="2">Ribosome-assembly protein 3 C-terminal domain-containing protein</fullName>
    </recommendedName>
</protein>
<dbReference type="OrthoDB" id="69550at2759"/>
<evidence type="ECO:0000313" key="4">
    <source>
        <dbReference type="Proteomes" id="UP000094455"/>
    </source>
</evidence>
<dbReference type="AlphaFoldDB" id="A0A1E3NIF5"/>
<evidence type="ECO:0000313" key="3">
    <source>
        <dbReference type="EMBL" id="ODQ45891.1"/>
    </source>
</evidence>
<sequence>MAAGMTDKKTQAVATSSKNRRARKKRRTEISSSEEDSSDAADSSSSDDDAQDGDDAGHDSAADQQHVSAGLHAEQDAGAEIDHLRVRTRAPAPADEKTAADLVQTRLKLRQMQDLLVADGDSAGDADGAAGTVSSDAWLQLMLSQYGDDIDALRTGAGDFRAESVTLIAELLRATKDVFREV</sequence>
<feature type="region of interest" description="Disordered" evidence="1">
    <location>
        <begin position="1"/>
        <end position="98"/>
    </location>
</feature>